<dbReference type="Gene3D" id="2.170.16.10">
    <property type="entry name" value="Hedgehog/Intein (Hint) domain"/>
    <property type="match status" value="1"/>
</dbReference>
<evidence type="ECO:0000256" key="4">
    <source>
        <dbReference type="ARBA" id="ARBA00022628"/>
    </source>
</evidence>
<evidence type="ECO:0000256" key="6">
    <source>
        <dbReference type="ARBA" id="ARBA00023002"/>
    </source>
</evidence>
<comment type="similarity">
    <text evidence="10">Belongs to the ribonucleoside diphosphate reductase large chain family.</text>
</comment>
<dbReference type="Pfam" id="PF14890">
    <property type="entry name" value="Intein_splicing"/>
    <property type="match status" value="1"/>
</dbReference>
<sequence>MNPLVVPPMRLTQNALKVLKERYLLKDEKGKIVETPEEMFGRVAIAVAQAEEKYGGDTETTAKKFYEIMRRLEFLPNSPTLMNAGTPINQLSACFVIPIEDSMDSIFDALKYMALIHKSGGGVGFSFSHLRPKGDIVGSTMGVASGPVSFMRIFDVATEVIKQGGRRRGANMGILDVNHPDIIEFIEAKKEEGAFSNFNLSVMVTDSFMDGIESNMEYELINPRTGEVTGSVPTREIFNRMVKMAWKRGDPGILFKDTINRANPTPALGSIEATNPCVSPETWVMTSNGPRQVKELIGKTCKIILNSRGWKSYGGFFPTGIRRLYRLETVEGFHLRLTADHRILRLSSNGEVEWRRLSELKIGDKIILNDHKSIEWDGEFTEDDGYLTGLAINNENLKITDEMEKASSRFYRGLSKGLLDSKSNRILFEGDLKTARTLQRMLLRAGIYTKIHEDTSEYRLEMVKPQGAFATVKDIIPDTIETVYDIQVPGINAFDANGFYVHNCGEQPLLPYESCNLGSINLKLMAENGKINWEKLSRTVKIAIHFLDNVIDVNTYPIKKIEETTKKTRKIGLGVMGFADMLIKLGIPYNSKSALQVADRIMSHIKVEAQRASMELTLERGSFPAFKDSRWYHEGFECMRNATLTTIAPTGSLSIIAGVTSSIEPIFAVSFIREVIDRKLVDVNPLFEAEAKKRGFYDRELMERIAREGSIRMIKGIPADIKRLFVTAHEIDPIFHVKIQAVFQKHVDNAVSKTVNLPPSAKPKDVEKIFKAAYKLGCKGITVYRYGSKKREVLKFPESIEYAGTCRDMTCPN</sequence>
<feature type="domain" description="Hint" evidence="12">
    <location>
        <begin position="275"/>
        <end position="370"/>
    </location>
</feature>
<evidence type="ECO:0000313" key="14">
    <source>
        <dbReference type="Proteomes" id="UP000831817"/>
    </source>
</evidence>
<accession>A0ABN6PAJ3</accession>
<comment type="similarity">
    <text evidence="2">Belongs to the ribonucleoside diphosphate reductase class-2 family.</text>
</comment>
<dbReference type="Pfam" id="PF00317">
    <property type="entry name" value="Ribonuc_red_lgN"/>
    <property type="match status" value="1"/>
</dbReference>
<dbReference type="SMART" id="SM00306">
    <property type="entry name" value="HintN"/>
    <property type="match status" value="1"/>
</dbReference>
<dbReference type="CDD" id="cd00081">
    <property type="entry name" value="Hint"/>
    <property type="match status" value="1"/>
</dbReference>
<comment type="catalytic activity">
    <reaction evidence="9 10">
        <text>a 2'-deoxyribonucleoside 5'-diphosphate + [thioredoxin]-disulfide + H2O = a ribonucleoside 5'-diphosphate + [thioredoxin]-dithiol</text>
        <dbReference type="Rhea" id="RHEA:23252"/>
        <dbReference type="Rhea" id="RHEA-COMP:10698"/>
        <dbReference type="Rhea" id="RHEA-COMP:10700"/>
        <dbReference type="ChEBI" id="CHEBI:15377"/>
        <dbReference type="ChEBI" id="CHEBI:29950"/>
        <dbReference type="ChEBI" id="CHEBI:50058"/>
        <dbReference type="ChEBI" id="CHEBI:57930"/>
        <dbReference type="ChEBI" id="CHEBI:73316"/>
        <dbReference type="EC" id="1.17.4.1"/>
    </reaction>
</comment>
<evidence type="ECO:0000256" key="7">
    <source>
        <dbReference type="ARBA" id="ARBA00023157"/>
    </source>
</evidence>
<dbReference type="InterPro" id="IPR013509">
    <property type="entry name" value="RNR_lsu_N"/>
</dbReference>
<dbReference type="SUPFAM" id="SSF48168">
    <property type="entry name" value="R1 subunit of ribonucleotide reductase, N-terminal domain"/>
    <property type="match status" value="1"/>
</dbReference>
<reference evidence="13 14" key="1">
    <citation type="submission" date="2022-04" db="EMBL/GenBank/DDBJ databases">
        <title>Complete genome of Methanothermobacter tenebrarum strain RMAS.</title>
        <authorList>
            <person name="Nakamura K."/>
            <person name="Oshima K."/>
            <person name="Hattori M."/>
            <person name="Kamagata Y."/>
            <person name="Takamizawa K."/>
        </authorList>
    </citation>
    <scope>NUCLEOTIDE SEQUENCE [LARGE SCALE GENOMIC DNA]</scope>
    <source>
        <strain evidence="13 14">RMAS</strain>
    </source>
</reference>
<proteinExistence type="inferred from homology"/>
<organism evidence="13 14">
    <name type="scientific">Methanothermobacter tenebrarum</name>
    <dbReference type="NCBI Taxonomy" id="680118"/>
    <lineage>
        <taxon>Archaea</taxon>
        <taxon>Methanobacteriati</taxon>
        <taxon>Methanobacteriota</taxon>
        <taxon>Methanomada group</taxon>
        <taxon>Methanobacteria</taxon>
        <taxon>Methanobacteriales</taxon>
        <taxon>Methanobacteriaceae</taxon>
        <taxon>Methanothermobacter</taxon>
    </lineage>
</organism>
<dbReference type="InterPro" id="IPR008926">
    <property type="entry name" value="RNR_R1-su_N"/>
</dbReference>
<evidence type="ECO:0000256" key="10">
    <source>
        <dbReference type="RuleBase" id="RU003410"/>
    </source>
</evidence>
<dbReference type="SMART" id="SM00305">
    <property type="entry name" value="HintC"/>
    <property type="match status" value="1"/>
</dbReference>
<evidence type="ECO:0000259" key="12">
    <source>
        <dbReference type="SMART" id="SM00306"/>
    </source>
</evidence>
<comment type="function">
    <text evidence="10">Provides the precursors necessary for DNA synthesis. Catalyzes the biosynthesis of deoxyribonucleotides from the corresponding ribonucleotides.</text>
</comment>
<dbReference type="EC" id="1.17.4.1" evidence="3 10"/>
<evidence type="ECO:0000256" key="1">
    <source>
        <dbReference type="ARBA" id="ARBA00001922"/>
    </source>
</evidence>
<evidence type="ECO:0000256" key="8">
    <source>
        <dbReference type="ARBA" id="ARBA00023285"/>
    </source>
</evidence>
<dbReference type="EMBL" id="AP025698">
    <property type="protein sequence ID" value="BDH79245.1"/>
    <property type="molecule type" value="Genomic_DNA"/>
</dbReference>
<dbReference type="Gene3D" id="3.20.70.20">
    <property type="match status" value="2"/>
</dbReference>
<dbReference type="SUPFAM" id="SSF51294">
    <property type="entry name" value="Hedgehog/intein (Hint) domain"/>
    <property type="match status" value="1"/>
</dbReference>
<protein>
    <recommendedName>
        <fullName evidence="3 10">Ribonucleoside-diphosphate reductase</fullName>
        <ecNumber evidence="3 10">1.17.4.1</ecNumber>
    </recommendedName>
</protein>
<dbReference type="InterPro" id="IPR003586">
    <property type="entry name" value="Hint_dom_C"/>
</dbReference>
<keyword evidence="4" id="KW-0846">Cobalamin</keyword>
<evidence type="ECO:0000259" key="11">
    <source>
        <dbReference type="SMART" id="SM00305"/>
    </source>
</evidence>
<evidence type="ECO:0000313" key="13">
    <source>
        <dbReference type="EMBL" id="BDH79245.1"/>
    </source>
</evidence>
<dbReference type="InterPro" id="IPR013344">
    <property type="entry name" value="RNR_NrdJ/NrdZ"/>
</dbReference>
<dbReference type="InterPro" id="IPR036844">
    <property type="entry name" value="Hint_dom_sf"/>
</dbReference>
<dbReference type="Proteomes" id="UP000831817">
    <property type="component" value="Chromosome"/>
</dbReference>
<keyword evidence="7" id="KW-1015">Disulfide bond</keyword>
<keyword evidence="8" id="KW-0170">Cobalt</keyword>
<keyword evidence="10" id="KW-0215">Deoxyribonucleotide synthesis</keyword>
<keyword evidence="6 10" id="KW-0560">Oxidoreductase</keyword>
<keyword evidence="5" id="KW-0547">Nucleotide-binding</keyword>
<dbReference type="InterPro" id="IPR006141">
    <property type="entry name" value="Intein_N"/>
</dbReference>
<dbReference type="CDD" id="cd02888">
    <property type="entry name" value="RNR_II_dimer"/>
    <property type="match status" value="1"/>
</dbReference>
<dbReference type="NCBIfam" id="TIGR01443">
    <property type="entry name" value="intein_Cterm"/>
    <property type="match status" value="1"/>
</dbReference>
<name>A0ABN6PAJ3_9EURY</name>
<dbReference type="InterPro" id="IPR003587">
    <property type="entry name" value="Hint_dom_N"/>
</dbReference>
<keyword evidence="14" id="KW-1185">Reference proteome</keyword>
<dbReference type="InterPro" id="IPR000788">
    <property type="entry name" value="RNR_lg_C"/>
</dbReference>
<dbReference type="PROSITE" id="PS50818">
    <property type="entry name" value="INTEIN_C_TER"/>
    <property type="match status" value="1"/>
</dbReference>
<evidence type="ECO:0000256" key="2">
    <source>
        <dbReference type="ARBA" id="ARBA00007405"/>
    </source>
</evidence>
<dbReference type="PANTHER" id="PTHR43371:SF1">
    <property type="entry name" value="RIBONUCLEOSIDE-DIPHOSPHATE REDUCTASE"/>
    <property type="match status" value="1"/>
</dbReference>
<dbReference type="InterPro" id="IPR030934">
    <property type="entry name" value="Intein_C"/>
</dbReference>
<gene>
    <name evidence="13" type="ORF">MTTB_06240</name>
</gene>
<feature type="domain" description="Hint" evidence="11">
    <location>
        <begin position="464"/>
        <end position="509"/>
    </location>
</feature>
<evidence type="ECO:0000256" key="9">
    <source>
        <dbReference type="ARBA" id="ARBA00047754"/>
    </source>
</evidence>
<dbReference type="InterPro" id="IPR050862">
    <property type="entry name" value="RdRp_reductase_class-2"/>
</dbReference>
<dbReference type="SUPFAM" id="SSF51998">
    <property type="entry name" value="PFL-like glycyl radical enzymes"/>
    <property type="match status" value="1"/>
</dbReference>
<dbReference type="PROSITE" id="PS50817">
    <property type="entry name" value="INTEIN_N_TER"/>
    <property type="match status" value="1"/>
</dbReference>
<dbReference type="Pfam" id="PF02867">
    <property type="entry name" value="Ribonuc_red_lgC"/>
    <property type="match status" value="2"/>
</dbReference>
<comment type="cofactor">
    <cofactor evidence="1">
        <name>adenosylcob(III)alamin</name>
        <dbReference type="ChEBI" id="CHEBI:18408"/>
    </cofactor>
</comment>
<evidence type="ECO:0000256" key="5">
    <source>
        <dbReference type="ARBA" id="ARBA00022741"/>
    </source>
</evidence>
<dbReference type="PANTHER" id="PTHR43371">
    <property type="entry name" value="VITAMIN B12-DEPENDENT RIBONUCLEOTIDE REDUCTASE"/>
    <property type="match status" value="1"/>
</dbReference>
<evidence type="ECO:0000256" key="3">
    <source>
        <dbReference type="ARBA" id="ARBA00012274"/>
    </source>
</evidence>